<reference evidence="1" key="1">
    <citation type="submission" date="2023-07" db="EMBL/GenBank/DDBJ databases">
        <title>draft genome sequence of fig (Ficus carica).</title>
        <authorList>
            <person name="Takahashi T."/>
            <person name="Nishimura K."/>
        </authorList>
    </citation>
    <scope>NUCLEOTIDE SEQUENCE</scope>
</reference>
<gene>
    <name evidence="1" type="ORF">TIFTF001_055849</name>
</gene>
<dbReference type="AlphaFoldDB" id="A0AA88EJW6"/>
<proteinExistence type="predicted"/>
<dbReference type="Proteomes" id="UP001187192">
    <property type="component" value="Unassembled WGS sequence"/>
</dbReference>
<evidence type="ECO:0000313" key="2">
    <source>
        <dbReference type="Proteomes" id="UP001187192"/>
    </source>
</evidence>
<accession>A0AA88EJW6</accession>
<comment type="caution">
    <text evidence="1">The sequence shown here is derived from an EMBL/GenBank/DDBJ whole genome shotgun (WGS) entry which is preliminary data.</text>
</comment>
<protein>
    <submittedName>
        <fullName evidence="1">Uncharacterized protein</fullName>
    </submittedName>
</protein>
<evidence type="ECO:0000313" key="1">
    <source>
        <dbReference type="EMBL" id="GMN70694.1"/>
    </source>
</evidence>
<dbReference type="EMBL" id="BTGU01018765">
    <property type="protein sequence ID" value="GMN70694.1"/>
    <property type="molecule type" value="Genomic_DNA"/>
</dbReference>
<sequence length="83" mass="9188">MENSTSTSSEKSCLLLPSQKKLRKLYRGGCSCQQPRPAGRAVPRRFLECGAVPRRCPLAWAGEPITSPDQTAYSAPRVKCEDY</sequence>
<keyword evidence="2" id="KW-1185">Reference proteome</keyword>
<name>A0AA88EJW6_FICCA</name>
<organism evidence="1 2">
    <name type="scientific">Ficus carica</name>
    <name type="common">Common fig</name>
    <dbReference type="NCBI Taxonomy" id="3494"/>
    <lineage>
        <taxon>Eukaryota</taxon>
        <taxon>Viridiplantae</taxon>
        <taxon>Streptophyta</taxon>
        <taxon>Embryophyta</taxon>
        <taxon>Tracheophyta</taxon>
        <taxon>Spermatophyta</taxon>
        <taxon>Magnoliopsida</taxon>
        <taxon>eudicotyledons</taxon>
        <taxon>Gunneridae</taxon>
        <taxon>Pentapetalae</taxon>
        <taxon>rosids</taxon>
        <taxon>fabids</taxon>
        <taxon>Rosales</taxon>
        <taxon>Moraceae</taxon>
        <taxon>Ficeae</taxon>
        <taxon>Ficus</taxon>
    </lineage>
</organism>